<evidence type="ECO:0008006" key="3">
    <source>
        <dbReference type="Google" id="ProtNLM"/>
    </source>
</evidence>
<protein>
    <recommendedName>
        <fullName evidence="3">Replicative helicase inhibitor G39P N-terminal domain-containing protein</fullName>
    </recommendedName>
</protein>
<evidence type="ECO:0000313" key="2">
    <source>
        <dbReference type="Proteomes" id="UP001595715"/>
    </source>
</evidence>
<evidence type="ECO:0000313" key="1">
    <source>
        <dbReference type="EMBL" id="MFC4102875.1"/>
    </source>
</evidence>
<dbReference type="Proteomes" id="UP001595715">
    <property type="component" value="Unassembled WGS sequence"/>
</dbReference>
<proteinExistence type="predicted"/>
<keyword evidence="2" id="KW-1185">Reference proteome</keyword>
<sequence>MKMFAIIRSNYPNFEVTPEKKATWIPLMADLTFDQALANLMEFMKYSKFPPVAADIIQAEPGGMGGNYDRLRHETTARFAEMDRWEQAALPECPEHLRPKLLGGGKAGSGDEL</sequence>
<comment type="caution">
    <text evidence="1">The sequence shown here is derived from an EMBL/GenBank/DDBJ whole genome shotgun (WGS) entry which is preliminary data.</text>
</comment>
<dbReference type="EMBL" id="JBHSAM010000034">
    <property type="protein sequence ID" value="MFC4102875.1"/>
    <property type="molecule type" value="Genomic_DNA"/>
</dbReference>
<dbReference type="RefSeq" id="WP_377721478.1">
    <property type="nucleotide sequence ID" value="NZ_JBHSAM010000034.1"/>
</dbReference>
<gene>
    <name evidence="1" type="ORF">ACFOZ8_24955</name>
</gene>
<organism evidence="1 2">
    <name type="scientific">Paenibacillus xanthanilyticus</name>
    <dbReference type="NCBI Taxonomy" id="1783531"/>
    <lineage>
        <taxon>Bacteria</taxon>
        <taxon>Bacillati</taxon>
        <taxon>Bacillota</taxon>
        <taxon>Bacilli</taxon>
        <taxon>Bacillales</taxon>
        <taxon>Paenibacillaceae</taxon>
        <taxon>Paenibacillus</taxon>
    </lineage>
</organism>
<reference evidence="2" key="1">
    <citation type="journal article" date="2019" name="Int. J. Syst. Evol. Microbiol.">
        <title>The Global Catalogue of Microorganisms (GCM) 10K type strain sequencing project: providing services to taxonomists for standard genome sequencing and annotation.</title>
        <authorList>
            <consortium name="The Broad Institute Genomics Platform"/>
            <consortium name="The Broad Institute Genome Sequencing Center for Infectious Disease"/>
            <person name="Wu L."/>
            <person name="Ma J."/>
        </authorList>
    </citation>
    <scope>NUCLEOTIDE SEQUENCE [LARGE SCALE GENOMIC DNA]</scope>
    <source>
        <strain evidence="2">IBRC-M 10987</strain>
    </source>
</reference>
<name>A0ABV8K9Z8_9BACL</name>
<dbReference type="Gene3D" id="1.10.8.200">
    <property type="entry name" value="Replisome organizer (g39p helicase loader/inhibitor protein)"/>
    <property type="match status" value="1"/>
</dbReference>
<accession>A0ABV8K9Z8</accession>